<gene>
    <name evidence="2" type="ORF">HUG17_7648</name>
</gene>
<proteinExistence type="predicted"/>
<dbReference type="EMBL" id="SDOV01000009">
    <property type="protein sequence ID" value="KAH7637442.1"/>
    <property type="molecule type" value="Genomic_DNA"/>
</dbReference>
<feature type="compositionally biased region" description="Low complexity" evidence="1">
    <location>
        <begin position="42"/>
        <end position="65"/>
    </location>
</feature>
<dbReference type="Proteomes" id="UP000828236">
    <property type="component" value="Unassembled WGS sequence"/>
</dbReference>
<reference evidence="2" key="1">
    <citation type="submission" date="2020-06" db="EMBL/GenBank/DDBJ databases">
        <authorList>
            <person name="Ji K."/>
            <person name="Li J."/>
        </authorList>
    </citation>
    <scope>NUCLEOTIDE SEQUENCE</scope>
    <source>
        <strain evidence="2">JKM2019</strain>
        <tissue evidence="2">Whole body</tissue>
    </source>
</reference>
<evidence type="ECO:0000256" key="1">
    <source>
        <dbReference type="SAM" id="MobiDB-lite"/>
    </source>
</evidence>
<organism evidence="2">
    <name type="scientific">Dermatophagoides farinae</name>
    <name type="common">American house dust mite</name>
    <dbReference type="NCBI Taxonomy" id="6954"/>
    <lineage>
        <taxon>Eukaryota</taxon>
        <taxon>Metazoa</taxon>
        <taxon>Ecdysozoa</taxon>
        <taxon>Arthropoda</taxon>
        <taxon>Chelicerata</taxon>
        <taxon>Arachnida</taxon>
        <taxon>Acari</taxon>
        <taxon>Acariformes</taxon>
        <taxon>Sarcoptiformes</taxon>
        <taxon>Astigmata</taxon>
        <taxon>Psoroptidia</taxon>
        <taxon>Analgoidea</taxon>
        <taxon>Pyroglyphidae</taxon>
        <taxon>Dermatophagoidinae</taxon>
        <taxon>Dermatophagoides</taxon>
    </lineage>
</organism>
<feature type="region of interest" description="Disordered" evidence="1">
    <location>
        <begin position="40"/>
        <end position="65"/>
    </location>
</feature>
<dbReference type="AlphaFoldDB" id="A0A9D4NSX8"/>
<comment type="caution">
    <text evidence="2">The sequence shown here is derived from an EMBL/GenBank/DDBJ whole genome shotgun (WGS) entry which is preliminary data.</text>
</comment>
<accession>A0A9D4NSX8</accession>
<evidence type="ECO:0000313" key="2">
    <source>
        <dbReference type="EMBL" id="KAH7637442.1"/>
    </source>
</evidence>
<reference evidence="2" key="2">
    <citation type="journal article" date="2021" name="World Allergy Organ. J.">
        <title>Chromosome-level assembly of Dermatophagoides farinae genome and transcriptome reveals two novel allergens Der f 37 and Der f 39.</title>
        <authorList>
            <person name="Chen J."/>
            <person name="Cai Z."/>
            <person name="Fan D."/>
            <person name="Hu J."/>
            <person name="Hou Y."/>
            <person name="He Y."/>
            <person name="Zhang Z."/>
            <person name="Zhao Z."/>
            <person name="Gao P."/>
            <person name="Hu W."/>
            <person name="Sun J."/>
            <person name="Li J."/>
            <person name="Ji K."/>
        </authorList>
    </citation>
    <scope>NUCLEOTIDE SEQUENCE</scope>
    <source>
        <strain evidence="2">JKM2019</strain>
    </source>
</reference>
<sequence>MAYLNIREPMTLKSSKSSYYLMMIIGLALLNTQSSYHANAIPLSSSSPLQQELDQQQQTQQPSDSNELQLARLLFKRGNNLGRKIDHRNCRSFNEAKRMNSMTTDKRILQNLLQNLADLFERYSHHH</sequence>
<protein>
    <submittedName>
        <fullName evidence="2">Uncharacterized protein</fullName>
    </submittedName>
</protein>
<name>A0A9D4NSX8_DERFA</name>